<name>A0A511ATV8_9LACT</name>
<dbReference type="Proteomes" id="UP000321662">
    <property type="component" value="Unassembled WGS sequence"/>
</dbReference>
<evidence type="ECO:0000256" key="2">
    <source>
        <dbReference type="ARBA" id="ARBA00022723"/>
    </source>
</evidence>
<dbReference type="InterPro" id="IPR036866">
    <property type="entry name" value="RibonucZ/Hydroxyglut_hydro"/>
</dbReference>
<dbReference type="SUPFAM" id="SSF56281">
    <property type="entry name" value="Metallo-hydrolase/oxidoreductase"/>
    <property type="match status" value="1"/>
</dbReference>
<dbReference type="PANTHER" id="PTHR46233">
    <property type="entry name" value="HYDROXYACYLGLUTATHIONE HYDROLASE GLOC"/>
    <property type="match status" value="1"/>
</dbReference>
<dbReference type="GO" id="GO:0046872">
    <property type="term" value="F:metal ion binding"/>
    <property type="evidence" value="ECO:0007669"/>
    <property type="project" value="UniProtKB-KW"/>
</dbReference>
<dbReference type="Pfam" id="PF00753">
    <property type="entry name" value="Lactamase_B"/>
    <property type="match status" value="1"/>
</dbReference>
<evidence type="ECO:0000256" key="3">
    <source>
        <dbReference type="ARBA" id="ARBA00022801"/>
    </source>
</evidence>
<evidence type="ECO:0000256" key="1">
    <source>
        <dbReference type="ARBA" id="ARBA00001947"/>
    </source>
</evidence>
<reference evidence="6 7" key="1">
    <citation type="submission" date="2019-07" db="EMBL/GenBank/DDBJ databases">
        <title>Whole genome shotgun sequence of Alkalibacterium kapii NBRC 103247.</title>
        <authorList>
            <person name="Hosoyama A."/>
            <person name="Uohara A."/>
            <person name="Ohji S."/>
            <person name="Ichikawa N."/>
        </authorList>
    </citation>
    <scope>NUCLEOTIDE SEQUENCE [LARGE SCALE GENOMIC DNA]</scope>
    <source>
        <strain evidence="6 7">NBRC 103247</strain>
    </source>
</reference>
<sequence length="212" mass="23717">MIQVKQIETGSIQENCYIVYKKNEALIIDPGNNKEKILSEIEVLDVMPKAILLTHTHYDHIGALEVLRQSYNVPVYVGKQEKNWLSNPQLNLSSYSDHEIIAKPAEFIFEVPSTIKIGLFSFKVVHTPGHSPGSVSFIFEEGECVFSGDALFKGSIGRTDLPGSEPEKLIPAVEENILSLPDHYIVYPGHLASTTILHEKQSNPFFKNGKVR</sequence>
<dbReference type="OrthoDB" id="9802248at2"/>
<keyword evidence="7" id="KW-1185">Reference proteome</keyword>
<comment type="cofactor">
    <cofactor evidence="1">
        <name>Zn(2+)</name>
        <dbReference type="ChEBI" id="CHEBI:29105"/>
    </cofactor>
</comment>
<keyword evidence="2" id="KW-0479">Metal-binding</keyword>
<evidence type="ECO:0000259" key="5">
    <source>
        <dbReference type="SMART" id="SM00849"/>
    </source>
</evidence>
<dbReference type="AlphaFoldDB" id="A0A511ATV8"/>
<dbReference type="EMBL" id="BJUY01000001">
    <property type="protein sequence ID" value="GEK90521.1"/>
    <property type="molecule type" value="Genomic_DNA"/>
</dbReference>
<evidence type="ECO:0000313" key="6">
    <source>
        <dbReference type="EMBL" id="GEK90521.1"/>
    </source>
</evidence>
<accession>A0A511ATV8</accession>
<organism evidence="6 7">
    <name type="scientific">Alkalibacterium kapii</name>
    <dbReference type="NCBI Taxonomy" id="426704"/>
    <lineage>
        <taxon>Bacteria</taxon>
        <taxon>Bacillati</taxon>
        <taxon>Bacillota</taxon>
        <taxon>Bacilli</taxon>
        <taxon>Lactobacillales</taxon>
        <taxon>Carnobacteriaceae</taxon>
        <taxon>Alkalibacterium</taxon>
    </lineage>
</organism>
<dbReference type="CDD" id="cd06262">
    <property type="entry name" value="metallo-hydrolase-like_MBL-fold"/>
    <property type="match status" value="1"/>
</dbReference>
<dbReference type="Gene3D" id="3.60.15.10">
    <property type="entry name" value="Ribonuclease Z/Hydroxyacylglutathione hydrolase-like"/>
    <property type="match status" value="1"/>
</dbReference>
<evidence type="ECO:0000256" key="4">
    <source>
        <dbReference type="ARBA" id="ARBA00022833"/>
    </source>
</evidence>
<evidence type="ECO:0000313" key="7">
    <source>
        <dbReference type="Proteomes" id="UP000321662"/>
    </source>
</evidence>
<comment type="caution">
    <text evidence="6">The sequence shown here is derived from an EMBL/GenBank/DDBJ whole genome shotgun (WGS) entry which is preliminary data.</text>
</comment>
<dbReference type="SMART" id="SM00849">
    <property type="entry name" value="Lactamase_B"/>
    <property type="match status" value="1"/>
</dbReference>
<feature type="domain" description="Metallo-beta-lactamase" evidence="5">
    <location>
        <begin position="13"/>
        <end position="190"/>
    </location>
</feature>
<gene>
    <name evidence="6" type="ORF">AKA01nite_01430</name>
</gene>
<dbReference type="InterPro" id="IPR001279">
    <property type="entry name" value="Metallo-B-lactamas"/>
</dbReference>
<keyword evidence="3" id="KW-0378">Hydrolase</keyword>
<dbReference type="InterPro" id="IPR051453">
    <property type="entry name" value="MBL_Glyoxalase_II"/>
</dbReference>
<dbReference type="GO" id="GO:0016787">
    <property type="term" value="F:hydrolase activity"/>
    <property type="evidence" value="ECO:0007669"/>
    <property type="project" value="UniProtKB-KW"/>
</dbReference>
<proteinExistence type="predicted"/>
<keyword evidence="4" id="KW-0862">Zinc</keyword>
<dbReference type="PANTHER" id="PTHR46233:SF3">
    <property type="entry name" value="HYDROXYACYLGLUTATHIONE HYDROLASE GLOC"/>
    <property type="match status" value="1"/>
</dbReference>
<protein>
    <recommendedName>
        <fullName evidence="5">Metallo-beta-lactamase domain-containing protein</fullName>
    </recommendedName>
</protein>